<dbReference type="AlphaFoldDB" id="A0A3N5BD79"/>
<accession>A0A3N5BD79</accession>
<reference evidence="2 3" key="1">
    <citation type="submission" date="2018-11" db="EMBL/GenBank/DDBJ databases">
        <title>Genomic Encyclopedia of Type Strains, Phase IV (KMG-IV): sequencing the most valuable type-strain genomes for metagenomic binning, comparative biology and taxonomic classification.</title>
        <authorList>
            <person name="Goeker M."/>
        </authorList>
    </citation>
    <scope>NUCLEOTIDE SEQUENCE [LARGE SCALE GENOMIC DNA]</scope>
    <source>
        <strain evidence="2 3">DSM 102936</strain>
    </source>
</reference>
<evidence type="ECO:0000313" key="3">
    <source>
        <dbReference type="Proteomes" id="UP000282654"/>
    </source>
</evidence>
<keyword evidence="3" id="KW-1185">Reference proteome</keyword>
<dbReference type="Proteomes" id="UP000282654">
    <property type="component" value="Unassembled WGS sequence"/>
</dbReference>
<evidence type="ECO:0000313" key="2">
    <source>
        <dbReference type="EMBL" id="RPF41991.1"/>
    </source>
</evidence>
<evidence type="ECO:0008006" key="4">
    <source>
        <dbReference type="Google" id="ProtNLM"/>
    </source>
</evidence>
<protein>
    <recommendedName>
        <fullName evidence="4">Copper amine oxidase-like protein</fullName>
    </recommendedName>
</protein>
<comment type="caution">
    <text evidence="2">The sequence shown here is derived from an EMBL/GenBank/DDBJ whole genome shotgun (WGS) entry which is preliminary data.</text>
</comment>
<gene>
    <name evidence="2" type="ORF">EDD75_2212</name>
</gene>
<dbReference type="EMBL" id="RKRE01000004">
    <property type="protein sequence ID" value="RPF41991.1"/>
    <property type="molecule type" value="Genomic_DNA"/>
</dbReference>
<name>A0A3N5BD79_9THEO</name>
<keyword evidence="1" id="KW-0732">Signal</keyword>
<feature type="chain" id="PRO_5018253704" description="Copper amine oxidase-like protein" evidence="1">
    <location>
        <begin position="25"/>
        <end position="170"/>
    </location>
</feature>
<proteinExistence type="predicted"/>
<sequence>MRQFLFVLAVVVALTAAAASFAFASGEPAGGFPGLPEVKAAGFQPGVPSVWLLVYQGGESFLVAETLSRPPELRNGRLFVPLDAVCIALDAADWFDFDNSEVVVCSNPEIRVKVSPAELDQAANGGPLPLVPLRETFEKQGWTVEWRDGIAVVSAPNPSGSDASPPKTDA</sequence>
<organism evidence="2 3">
    <name type="scientific">Thermodesulfitimonas autotrophica</name>
    <dbReference type="NCBI Taxonomy" id="1894989"/>
    <lineage>
        <taxon>Bacteria</taxon>
        <taxon>Bacillati</taxon>
        <taxon>Bacillota</taxon>
        <taxon>Clostridia</taxon>
        <taxon>Thermoanaerobacterales</taxon>
        <taxon>Thermoanaerobacteraceae</taxon>
        <taxon>Thermodesulfitimonas</taxon>
    </lineage>
</organism>
<evidence type="ECO:0000256" key="1">
    <source>
        <dbReference type="SAM" id="SignalP"/>
    </source>
</evidence>
<dbReference type="RefSeq" id="WP_123932055.1">
    <property type="nucleotide sequence ID" value="NZ_RKRE01000004.1"/>
</dbReference>
<feature type="signal peptide" evidence="1">
    <location>
        <begin position="1"/>
        <end position="24"/>
    </location>
</feature>